<dbReference type="InterPro" id="IPR041872">
    <property type="entry name" value="Anticodon_Met"/>
</dbReference>
<evidence type="ECO:0000259" key="7">
    <source>
        <dbReference type="Pfam" id="PF09334"/>
    </source>
</evidence>
<feature type="domain" description="Methionyl-tRNA synthetase anticodon-binding" evidence="8">
    <location>
        <begin position="404"/>
        <end position="518"/>
    </location>
</feature>
<dbReference type="GO" id="GO:0006431">
    <property type="term" value="P:methionyl-tRNA aminoacylation"/>
    <property type="evidence" value="ECO:0007669"/>
    <property type="project" value="TreeGrafter"/>
</dbReference>
<evidence type="ECO:0000259" key="8">
    <source>
        <dbReference type="Pfam" id="PF19303"/>
    </source>
</evidence>
<evidence type="ECO:0000256" key="1">
    <source>
        <dbReference type="ARBA" id="ARBA00022598"/>
    </source>
</evidence>
<evidence type="ECO:0000313" key="9">
    <source>
        <dbReference type="EMBL" id="AOJ04001.1"/>
    </source>
</evidence>
<dbReference type="InterPro" id="IPR009057">
    <property type="entry name" value="Homeodomain-like_sf"/>
</dbReference>
<keyword evidence="4 6" id="KW-0648">Protein biosynthesis</keyword>
<dbReference type="Gene3D" id="1.10.730.10">
    <property type="entry name" value="Isoleucyl-tRNA Synthetase, Domain 1"/>
    <property type="match status" value="1"/>
</dbReference>
<gene>
    <name evidence="9" type="ORF">WS70_19060</name>
</gene>
<evidence type="ECO:0000256" key="5">
    <source>
        <dbReference type="ARBA" id="ARBA00023146"/>
    </source>
</evidence>
<keyword evidence="3 6" id="KW-0067">ATP-binding</keyword>
<evidence type="ECO:0000313" key="10">
    <source>
        <dbReference type="Proteomes" id="UP000062519"/>
    </source>
</evidence>
<keyword evidence="1 6" id="KW-0436">Ligase</keyword>
<sequence>MKPAVSRARWLQETRKMRFEEVYTDWQEKRLTQAEAARLLGVCERTFRRQMGRYEADGLDGLIDKRIEQISHRRAPVDEVVKLVELYRRDYAGWNVRHFHCWYRREHAGQRSYTWVKNQLQQAGEVKRAKARGKHRKKRERAPLPGMLVHQDASRHEWVAGHDWDLVVTLDDATGEHLSMFVCEEEGTASSFHGMGQTIACHGLFCALPRLHALAEQILAKQGFRVPITHPQPWGVSPLEPAGPRQVIWAWPEMAFGFLFGIEALGARLQRDWRAHQPDDTWKIVHFFGYDNSFYHTLLYPALYRLAFPNWSPDIDYHVNEFYLLEGLKFSTSRQHAVWGKEVLSPESVDWVRFHLSLTRGEVQRANFDRAALLQTKRDILAAWEGWLGELGERVSREFGGTAPDAGDWSTDHRAFLATLEGHRRAIEAELSPDRFSLNNAAKALAALVESARRFSAAQCHLGESRLSSDRNRTTVALELAAALLLADMAEPLMPRFAKRLRNALGVSAERTWPQTVALLRPGTQVGLRDICFFGPDTLPSGPRVSA</sequence>
<reference evidence="9 10" key="1">
    <citation type="submission" date="2015-12" db="EMBL/GenBank/DDBJ databases">
        <title>Diversity of Burkholderia near neighbor genomes.</title>
        <authorList>
            <person name="Sahl J."/>
            <person name="Wagner D."/>
            <person name="Keim P."/>
        </authorList>
    </citation>
    <scope>NUCLEOTIDE SEQUENCE [LARGE SCALE GENOMIC DNA]</scope>
    <source>
        <strain evidence="9 10">BDU6</strain>
    </source>
</reference>
<evidence type="ECO:0000256" key="3">
    <source>
        <dbReference type="ARBA" id="ARBA00022840"/>
    </source>
</evidence>
<dbReference type="InterPro" id="IPR015413">
    <property type="entry name" value="Methionyl/Leucyl_tRNA_Synth"/>
</dbReference>
<keyword evidence="2 6" id="KW-0547">Nucleotide-binding</keyword>
<dbReference type="Gene3D" id="3.40.50.620">
    <property type="entry name" value="HUPs"/>
    <property type="match status" value="1"/>
</dbReference>
<evidence type="ECO:0000256" key="6">
    <source>
        <dbReference type="RuleBase" id="RU363039"/>
    </source>
</evidence>
<dbReference type="Pfam" id="PF13551">
    <property type="entry name" value="HTH_29"/>
    <property type="match status" value="1"/>
</dbReference>
<dbReference type="GO" id="GO:0005829">
    <property type="term" value="C:cytosol"/>
    <property type="evidence" value="ECO:0007669"/>
    <property type="project" value="TreeGrafter"/>
</dbReference>
<dbReference type="InterPro" id="IPR014729">
    <property type="entry name" value="Rossmann-like_a/b/a_fold"/>
</dbReference>
<proteinExistence type="inferred from homology"/>
<dbReference type="GO" id="GO:0004825">
    <property type="term" value="F:methionine-tRNA ligase activity"/>
    <property type="evidence" value="ECO:0007669"/>
    <property type="project" value="InterPro"/>
</dbReference>
<dbReference type="KEGG" id="buu:WS70_19060"/>
<keyword evidence="10" id="KW-1185">Reference proteome</keyword>
<dbReference type="PANTHER" id="PTHR45765">
    <property type="entry name" value="METHIONINE--TRNA LIGASE"/>
    <property type="match status" value="1"/>
</dbReference>
<dbReference type="SUPFAM" id="SSF46689">
    <property type="entry name" value="Homeodomain-like"/>
    <property type="match status" value="1"/>
</dbReference>
<accession>A0A1B4FJY5</accession>
<protein>
    <submittedName>
        <fullName evidence="9">Uncharacterized protein</fullName>
    </submittedName>
</protein>
<dbReference type="GO" id="GO:0005524">
    <property type="term" value="F:ATP binding"/>
    <property type="evidence" value="ECO:0007669"/>
    <property type="project" value="UniProtKB-KW"/>
</dbReference>
<dbReference type="InterPro" id="IPR023458">
    <property type="entry name" value="Met-tRNA_ligase_1"/>
</dbReference>
<evidence type="ECO:0000256" key="2">
    <source>
        <dbReference type="ARBA" id="ARBA00022741"/>
    </source>
</evidence>
<comment type="similarity">
    <text evidence="6">Belongs to the class-I aminoacyl-tRNA synthetase family.</text>
</comment>
<dbReference type="Pfam" id="PF09334">
    <property type="entry name" value="tRNA-synt_1g"/>
    <property type="match status" value="1"/>
</dbReference>
<evidence type="ECO:0000256" key="4">
    <source>
        <dbReference type="ARBA" id="ARBA00022917"/>
    </source>
</evidence>
<name>A0A1B4FJY5_9BURK</name>
<feature type="domain" description="Methionyl/Leucyl tRNA synthetase" evidence="7">
    <location>
        <begin position="224"/>
        <end position="376"/>
    </location>
</feature>
<dbReference type="EMBL" id="CP013387">
    <property type="protein sequence ID" value="AOJ04001.1"/>
    <property type="molecule type" value="Genomic_DNA"/>
</dbReference>
<dbReference type="PANTHER" id="PTHR45765:SF1">
    <property type="entry name" value="METHIONINE--TRNA LIGASE, CYTOPLASMIC"/>
    <property type="match status" value="1"/>
</dbReference>
<dbReference type="Pfam" id="PF19303">
    <property type="entry name" value="Anticodon_3"/>
    <property type="match status" value="1"/>
</dbReference>
<organism evidence="9 10">
    <name type="scientific">Burkholderia mayonis</name>
    <dbReference type="NCBI Taxonomy" id="1385591"/>
    <lineage>
        <taxon>Bacteria</taxon>
        <taxon>Pseudomonadati</taxon>
        <taxon>Pseudomonadota</taxon>
        <taxon>Betaproteobacteria</taxon>
        <taxon>Burkholderiales</taxon>
        <taxon>Burkholderiaceae</taxon>
        <taxon>Burkholderia</taxon>
        <taxon>pseudomallei group</taxon>
    </lineage>
</organism>
<dbReference type="Proteomes" id="UP000062519">
    <property type="component" value="Chromosome 2"/>
</dbReference>
<dbReference type="AlphaFoldDB" id="A0A1B4FJY5"/>
<keyword evidence="5 6" id="KW-0030">Aminoacyl-tRNA synthetase</keyword>
<dbReference type="SUPFAM" id="SSF52374">
    <property type="entry name" value="Nucleotidylyl transferase"/>
    <property type="match status" value="1"/>
</dbReference>